<dbReference type="Proteomes" id="UP001153678">
    <property type="component" value="Unassembled WGS sequence"/>
</dbReference>
<name>A0A9W4WXV0_9GLOM</name>
<keyword evidence="2" id="KW-1185">Reference proteome</keyword>
<proteinExistence type="predicted"/>
<sequence>MGELGVDLMKDGVGNIIGEIASHSSGGVSNFFDSTSEYYGQLGDAEDTVSHLKLITHLAHLNKGINYDPDCKEFARFISEPVYHEVQFMKFYKATLENKDGNFACSFGEKHLQNYSREKKVCFLKLETIGKESKEKAIQNKELLKKELTEKAKIIIKNLENPRLRFLVSNFAKNQVILDNNLALNHLKNIYVDLTKIDLYYLLKDIQERIKILEKLIY</sequence>
<dbReference type="AlphaFoldDB" id="A0A9W4WXV0"/>
<evidence type="ECO:0000313" key="2">
    <source>
        <dbReference type="Proteomes" id="UP001153678"/>
    </source>
</evidence>
<dbReference type="EMBL" id="CAMKVN010002269">
    <property type="protein sequence ID" value="CAI2180336.1"/>
    <property type="molecule type" value="Genomic_DNA"/>
</dbReference>
<accession>A0A9W4WXV0</accession>
<comment type="caution">
    <text evidence="1">The sequence shown here is derived from an EMBL/GenBank/DDBJ whole genome shotgun (WGS) entry which is preliminary data.</text>
</comment>
<gene>
    <name evidence="1" type="ORF">FWILDA_LOCUS9531</name>
</gene>
<protein>
    <submittedName>
        <fullName evidence="1">6194_t:CDS:1</fullName>
    </submittedName>
</protein>
<evidence type="ECO:0000313" key="1">
    <source>
        <dbReference type="EMBL" id="CAI2180336.1"/>
    </source>
</evidence>
<organism evidence="1 2">
    <name type="scientific">Funneliformis geosporum</name>
    <dbReference type="NCBI Taxonomy" id="1117311"/>
    <lineage>
        <taxon>Eukaryota</taxon>
        <taxon>Fungi</taxon>
        <taxon>Fungi incertae sedis</taxon>
        <taxon>Mucoromycota</taxon>
        <taxon>Glomeromycotina</taxon>
        <taxon>Glomeromycetes</taxon>
        <taxon>Glomerales</taxon>
        <taxon>Glomeraceae</taxon>
        <taxon>Funneliformis</taxon>
    </lineage>
</organism>
<dbReference type="OrthoDB" id="2290334at2759"/>
<reference evidence="1" key="1">
    <citation type="submission" date="2022-08" db="EMBL/GenBank/DDBJ databases">
        <authorList>
            <person name="Kallberg Y."/>
            <person name="Tangrot J."/>
            <person name="Rosling A."/>
        </authorList>
    </citation>
    <scope>NUCLEOTIDE SEQUENCE</scope>
    <source>
        <strain evidence="1">Wild A</strain>
    </source>
</reference>